<feature type="signal peptide" evidence="11">
    <location>
        <begin position="1"/>
        <end position="20"/>
    </location>
</feature>
<dbReference type="CDD" id="cd00342">
    <property type="entry name" value="gram_neg_porins"/>
    <property type="match status" value="1"/>
</dbReference>
<keyword evidence="6 11" id="KW-0732">Signal</keyword>
<evidence type="ECO:0000313" key="14">
    <source>
        <dbReference type="Proteomes" id="UP000831607"/>
    </source>
</evidence>
<protein>
    <submittedName>
        <fullName evidence="13">Porin</fullName>
    </submittedName>
</protein>
<dbReference type="PRINTS" id="PR00184">
    <property type="entry name" value="NEISSPPORIN"/>
</dbReference>
<evidence type="ECO:0000259" key="12">
    <source>
        <dbReference type="Pfam" id="PF13609"/>
    </source>
</evidence>
<gene>
    <name evidence="13" type="ORF">DHf2319_03780</name>
</gene>
<dbReference type="Pfam" id="PF13609">
    <property type="entry name" value="Porin_4"/>
    <property type="match status" value="1"/>
</dbReference>
<evidence type="ECO:0000256" key="1">
    <source>
        <dbReference type="ARBA" id="ARBA00004571"/>
    </source>
</evidence>
<name>A0ABY4ANQ8_9BURK</name>
<evidence type="ECO:0000256" key="8">
    <source>
        <dbReference type="ARBA" id="ARBA00023114"/>
    </source>
</evidence>
<evidence type="ECO:0000256" key="11">
    <source>
        <dbReference type="SAM" id="SignalP"/>
    </source>
</evidence>
<keyword evidence="14" id="KW-1185">Reference proteome</keyword>
<keyword evidence="9" id="KW-0472">Membrane</keyword>
<dbReference type="PANTHER" id="PTHR34501:SF9">
    <property type="entry name" value="MAJOR OUTER MEMBRANE PROTEIN P.IA"/>
    <property type="match status" value="1"/>
</dbReference>
<evidence type="ECO:0000313" key="13">
    <source>
        <dbReference type="EMBL" id="UOD51035.1"/>
    </source>
</evidence>
<organism evidence="13 14">
    <name type="scientific">Orrella daihaiensis</name>
    <dbReference type="NCBI Taxonomy" id="2782176"/>
    <lineage>
        <taxon>Bacteria</taxon>
        <taxon>Pseudomonadati</taxon>
        <taxon>Pseudomonadota</taxon>
        <taxon>Betaproteobacteria</taxon>
        <taxon>Burkholderiales</taxon>
        <taxon>Alcaligenaceae</taxon>
        <taxon>Orrella</taxon>
    </lineage>
</organism>
<comment type="subcellular location">
    <subcellularLocation>
        <location evidence="1">Cell outer membrane</location>
        <topology evidence="1">Multi-pass membrane protein</topology>
    </subcellularLocation>
</comment>
<keyword evidence="8" id="KW-0626">Porin</keyword>
<dbReference type="SUPFAM" id="SSF56935">
    <property type="entry name" value="Porins"/>
    <property type="match status" value="1"/>
</dbReference>
<keyword evidence="10" id="KW-0998">Cell outer membrane</keyword>
<evidence type="ECO:0000256" key="9">
    <source>
        <dbReference type="ARBA" id="ARBA00023136"/>
    </source>
</evidence>
<dbReference type="PRINTS" id="PR00182">
    <property type="entry name" value="ECOLNEIPORIN"/>
</dbReference>
<sequence length="377" mass="38963">MKKTLLAAALIAGYAGAASAQNSVTLYGVVSVGLEYESLNAPDNTTFKDGSTSASRFGMVSGQQNGSRWGVKGVEDLGNGLKASFVYESGVNVTSGASTGFTRQATLALNSNSWGGLQLGRAVSPGTVAYSGIDPFGSSFGSSSQTSSQGNTFIRYSNMLQYSTPTISGFRALVGYSFDAGLTSNSAASGFNTNNKNRAASAGLRYANGPIVIAGIFDYVMSNNLNPTGARNDTNIKSWNVGGTYDFKVVKVHASYGQNIDGILGSNSIANLTNTGGDTNQASGAVFSKGGRTQSWMVGLSAPVGAAGKVFGSVQQRIAGGDFDTAATATQTTASIGYTYNMSKRTNLYAFYSYENNVANLKGATSNTIGAGIVHRF</sequence>
<dbReference type="InterPro" id="IPR001702">
    <property type="entry name" value="Porin_Gram-ve"/>
</dbReference>
<keyword evidence="3" id="KW-0813">Transport</keyword>
<reference evidence="13 14" key="1">
    <citation type="submission" date="2020-11" db="EMBL/GenBank/DDBJ databases">
        <title>Algicoccus daihaiensis sp.nov., isolated from Daihai Lake in Inner Mongolia.</title>
        <authorList>
            <person name="Kai J."/>
        </authorList>
    </citation>
    <scope>NUCLEOTIDE SEQUENCE [LARGE SCALE GENOMIC DNA]</scope>
    <source>
        <strain evidence="14">f23</strain>
    </source>
</reference>
<dbReference type="Gene3D" id="2.40.160.10">
    <property type="entry name" value="Porin"/>
    <property type="match status" value="1"/>
</dbReference>
<evidence type="ECO:0000256" key="4">
    <source>
        <dbReference type="ARBA" id="ARBA00022452"/>
    </source>
</evidence>
<comment type="subunit">
    <text evidence="2">Homotrimer.</text>
</comment>
<evidence type="ECO:0000256" key="2">
    <source>
        <dbReference type="ARBA" id="ARBA00011233"/>
    </source>
</evidence>
<keyword evidence="4" id="KW-1134">Transmembrane beta strand</keyword>
<accession>A0ABY4ANQ8</accession>
<evidence type="ECO:0000256" key="5">
    <source>
        <dbReference type="ARBA" id="ARBA00022692"/>
    </source>
</evidence>
<evidence type="ECO:0000256" key="3">
    <source>
        <dbReference type="ARBA" id="ARBA00022448"/>
    </source>
</evidence>
<dbReference type="RefSeq" id="WP_243479462.1">
    <property type="nucleotide sequence ID" value="NZ_CP063982.1"/>
</dbReference>
<evidence type="ECO:0000256" key="10">
    <source>
        <dbReference type="ARBA" id="ARBA00023237"/>
    </source>
</evidence>
<feature type="domain" description="Porin" evidence="12">
    <location>
        <begin position="7"/>
        <end position="358"/>
    </location>
</feature>
<dbReference type="EMBL" id="CP063982">
    <property type="protein sequence ID" value="UOD51035.1"/>
    <property type="molecule type" value="Genomic_DNA"/>
</dbReference>
<keyword evidence="7" id="KW-0406">Ion transport</keyword>
<dbReference type="Proteomes" id="UP000831607">
    <property type="component" value="Chromosome"/>
</dbReference>
<dbReference type="InterPro" id="IPR002299">
    <property type="entry name" value="Porin_Neis"/>
</dbReference>
<keyword evidence="5" id="KW-0812">Transmembrane</keyword>
<dbReference type="InterPro" id="IPR050298">
    <property type="entry name" value="Gram-neg_bact_OMP"/>
</dbReference>
<dbReference type="PANTHER" id="PTHR34501">
    <property type="entry name" value="PROTEIN YDDL-RELATED"/>
    <property type="match status" value="1"/>
</dbReference>
<feature type="chain" id="PRO_5046525197" evidence="11">
    <location>
        <begin position="21"/>
        <end position="377"/>
    </location>
</feature>
<evidence type="ECO:0000256" key="7">
    <source>
        <dbReference type="ARBA" id="ARBA00023065"/>
    </source>
</evidence>
<proteinExistence type="predicted"/>
<evidence type="ECO:0000256" key="6">
    <source>
        <dbReference type="ARBA" id="ARBA00022729"/>
    </source>
</evidence>
<dbReference type="InterPro" id="IPR023614">
    <property type="entry name" value="Porin_dom_sf"/>
</dbReference>
<dbReference type="InterPro" id="IPR033900">
    <property type="entry name" value="Gram_neg_porin_domain"/>
</dbReference>